<evidence type="ECO:0000313" key="2">
    <source>
        <dbReference type="Proteomes" id="UP000076858"/>
    </source>
</evidence>
<evidence type="ECO:0000313" key="1">
    <source>
        <dbReference type="EMBL" id="KZS18299.1"/>
    </source>
</evidence>
<dbReference type="EMBL" id="LRGB01000531">
    <property type="protein sequence ID" value="KZS18299.1"/>
    <property type="molecule type" value="Genomic_DNA"/>
</dbReference>
<keyword evidence="2" id="KW-1185">Reference proteome</keyword>
<name>A0A0P5G4K6_9CRUS</name>
<reference evidence="1 2" key="1">
    <citation type="submission" date="2016-03" db="EMBL/GenBank/DDBJ databases">
        <title>EvidentialGene: Evidence-directed Construction of Genes on Genomes.</title>
        <authorList>
            <person name="Gilbert D.G."/>
            <person name="Choi J.-H."/>
            <person name="Mockaitis K."/>
            <person name="Colbourne J."/>
            <person name="Pfrender M."/>
        </authorList>
    </citation>
    <scope>NUCLEOTIDE SEQUENCE [LARGE SCALE GENOMIC DNA]</scope>
    <source>
        <strain evidence="1 2">Xinb3</strain>
        <tissue evidence="1">Complete organism</tissue>
    </source>
</reference>
<dbReference type="AlphaFoldDB" id="A0A0P5G4K6"/>
<dbReference type="OrthoDB" id="6332879at2759"/>
<protein>
    <submittedName>
        <fullName evidence="1">Uncharacterized protein</fullName>
    </submittedName>
</protein>
<gene>
    <name evidence="1" type="ORF">APZ42_015569</name>
</gene>
<dbReference type="Proteomes" id="UP000076858">
    <property type="component" value="Unassembled WGS sequence"/>
</dbReference>
<organism evidence="1 2">
    <name type="scientific">Daphnia magna</name>
    <dbReference type="NCBI Taxonomy" id="35525"/>
    <lineage>
        <taxon>Eukaryota</taxon>
        <taxon>Metazoa</taxon>
        <taxon>Ecdysozoa</taxon>
        <taxon>Arthropoda</taxon>
        <taxon>Crustacea</taxon>
        <taxon>Branchiopoda</taxon>
        <taxon>Diplostraca</taxon>
        <taxon>Cladocera</taxon>
        <taxon>Anomopoda</taxon>
        <taxon>Daphniidae</taxon>
        <taxon>Daphnia</taxon>
    </lineage>
</organism>
<sequence length="101" mass="10763">MNNYCLVALLLVCSMAVTTKADQITEPYCRWSGTAPACAGACETGEFVASTSKYGDGKTCATGVKRYCCKMPPQWLAQLAQANFYVLNGGPVEPQIAPGPY</sequence>
<comment type="caution">
    <text evidence="1">The sequence shown here is derived from an EMBL/GenBank/DDBJ whole genome shotgun (WGS) entry which is preliminary data.</text>
</comment>
<dbReference type="PANTHER" id="PTHR35180:SF4">
    <property type="entry name" value="PROTEIN CBG06219"/>
    <property type="match status" value="1"/>
</dbReference>
<dbReference type="PANTHER" id="PTHR35180">
    <property type="entry name" value="PROTEIN CBG06219"/>
    <property type="match status" value="1"/>
</dbReference>
<accession>A0A0P5G4K6</accession>
<proteinExistence type="predicted"/>